<keyword evidence="1" id="KW-0472">Membrane</keyword>
<keyword evidence="1" id="KW-0812">Transmembrane</keyword>
<feature type="transmembrane region" description="Helical" evidence="1">
    <location>
        <begin position="151"/>
        <end position="173"/>
    </location>
</feature>
<keyword evidence="1" id="KW-1133">Transmembrane helix</keyword>
<dbReference type="AlphaFoldDB" id="A0A7W6HBA8"/>
<evidence type="ECO:0000313" key="4">
    <source>
        <dbReference type="Proteomes" id="UP000588647"/>
    </source>
</evidence>
<dbReference type="Pfam" id="PF09335">
    <property type="entry name" value="VTT_dom"/>
    <property type="match status" value="1"/>
</dbReference>
<organism evidence="3 4">
    <name type="scientific">Aurantimonas endophytica</name>
    <dbReference type="NCBI Taxonomy" id="1522175"/>
    <lineage>
        <taxon>Bacteria</taxon>
        <taxon>Pseudomonadati</taxon>
        <taxon>Pseudomonadota</taxon>
        <taxon>Alphaproteobacteria</taxon>
        <taxon>Hyphomicrobiales</taxon>
        <taxon>Aurantimonadaceae</taxon>
        <taxon>Aurantimonas</taxon>
    </lineage>
</organism>
<feature type="domain" description="VTT" evidence="2">
    <location>
        <begin position="52"/>
        <end position="171"/>
    </location>
</feature>
<evidence type="ECO:0000259" key="2">
    <source>
        <dbReference type="Pfam" id="PF09335"/>
    </source>
</evidence>
<reference evidence="3 4" key="1">
    <citation type="submission" date="2020-08" db="EMBL/GenBank/DDBJ databases">
        <title>Genomic Encyclopedia of Type Strains, Phase IV (KMG-IV): sequencing the most valuable type-strain genomes for metagenomic binning, comparative biology and taxonomic classification.</title>
        <authorList>
            <person name="Goeker M."/>
        </authorList>
    </citation>
    <scope>NUCLEOTIDE SEQUENCE [LARGE SCALE GENOMIC DNA]</scope>
    <source>
        <strain evidence="3 4">DSM 103570</strain>
    </source>
</reference>
<proteinExistence type="predicted"/>
<dbReference type="InterPro" id="IPR051311">
    <property type="entry name" value="DedA_domain"/>
</dbReference>
<dbReference type="PANTHER" id="PTHR42709:SF2">
    <property type="entry name" value="INNER MEMBRANE PROTEIN YOHD"/>
    <property type="match status" value="1"/>
</dbReference>
<evidence type="ECO:0000256" key="1">
    <source>
        <dbReference type="SAM" id="Phobius"/>
    </source>
</evidence>
<comment type="caution">
    <text evidence="3">The sequence shown here is derived from an EMBL/GenBank/DDBJ whole genome shotgun (WGS) entry which is preliminary data.</text>
</comment>
<name>A0A7W6HBA8_9HYPH</name>
<accession>A0A7W6HBA8</accession>
<feature type="transmembrane region" description="Helical" evidence="1">
    <location>
        <begin position="68"/>
        <end position="91"/>
    </location>
</feature>
<dbReference type="InterPro" id="IPR032816">
    <property type="entry name" value="VTT_dom"/>
</dbReference>
<dbReference type="Proteomes" id="UP000588647">
    <property type="component" value="Unassembled WGS sequence"/>
</dbReference>
<dbReference type="PANTHER" id="PTHR42709">
    <property type="entry name" value="ALKALINE PHOSPHATASE LIKE PROTEIN"/>
    <property type="match status" value="1"/>
</dbReference>
<dbReference type="EMBL" id="JACIEM010000001">
    <property type="protein sequence ID" value="MBB4002021.1"/>
    <property type="molecule type" value="Genomic_DNA"/>
</dbReference>
<gene>
    <name evidence="3" type="ORF">GGR03_001068</name>
</gene>
<keyword evidence="4" id="KW-1185">Reference proteome</keyword>
<feature type="transmembrane region" description="Helical" evidence="1">
    <location>
        <begin position="40"/>
        <end position="62"/>
    </location>
</feature>
<sequence length="214" mass="23364">MPGTPANGTLAPERRSWRGLPNRGLSAPVDLQDLIARYGLLALLVGSGVEGETIVLLGGLMVHRELFGFGPAVIAATAGSFIADQVFFALGRRYRDTAFVRRIRDKAAFQRALQTFERYPNSFIFGFRFLYGLRTVSPVAIGTTSVSAWRFLAVNAVAACVWATTFISLGYLFSQSIEAVMGRIGSIEHWAIGVAAVVLLMVLAIRLVRRRRAS</sequence>
<dbReference type="RefSeq" id="WP_252920091.1">
    <property type="nucleotide sequence ID" value="NZ_JAAAMM010000001.1"/>
</dbReference>
<feature type="transmembrane region" description="Helical" evidence="1">
    <location>
        <begin position="189"/>
        <end position="208"/>
    </location>
</feature>
<evidence type="ECO:0000313" key="3">
    <source>
        <dbReference type="EMBL" id="MBB4002021.1"/>
    </source>
</evidence>
<protein>
    <submittedName>
        <fullName evidence="3">Membrane protein DedA with SNARE-associated domain</fullName>
    </submittedName>
</protein>
<dbReference type="GO" id="GO:0005886">
    <property type="term" value="C:plasma membrane"/>
    <property type="evidence" value="ECO:0007669"/>
    <property type="project" value="TreeGrafter"/>
</dbReference>